<evidence type="ECO:0000313" key="2">
    <source>
        <dbReference type="Proteomes" id="UP000058074"/>
    </source>
</evidence>
<name>A0A0N9UJ34_SPHMC</name>
<sequence length="93" mass="9963">MTMVVKDPGARIDFEFEWGAAYPDGQAVLASAWTCVPDEPDGVAVAAASHDLLKSVATLTGGIAGHVYRVSNRVTMSDGQIDERSLTVRVEER</sequence>
<dbReference type="Pfam" id="PF23148">
    <property type="entry name" value="Gp77"/>
    <property type="match status" value="1"/>
</dbReference>
<dbReference type="EMBL" id="CP012700">
    <property type="protein sequence ID" value="ALH79001.1"/>
    <property type="molecule type" value="Genomic_DNA"/>
</dbReference>
<dbReference type="PATRIC" id="fig|33050.5.peg.211"/>
<evidence type="ECO:0000313" key="1">
    <source>
        <dbReference type="EMBL" id="ALH79001.1"/>
    </source>
</evidence>
<protein>
    <submittedName>
        <fullName evidence="1">Uncharacterized protein</fullName>
    </submittedName>
</protein>
<gene>
    <name evidence="1" type="ORF">AN936_01010</name>
</gene>
<proteinExistence type="predicted"/>
<dbReference type="KEGG" id="smag:AN936_01010"/>
<dbReference type="Proteomes" id="UP000058074">
    <property type="component" value="Chromosome"/>
</dbReference>
<dbReference type="AlphaFoldDB" id="A0A0N9UJ34"/>
<accession>A0A0N9UJ34</accession>
<dbReference type="InterPro" id="IPR056928">
    <property type="entry name" value="Gp77-like"/>
</dbReference>
<reference evidence="1 2" key="1">
    <citation type="journal article" date="2015" name="Genome Announc.">
        <title>Complete Genome Sequence of Polypropylene Glycol- and Polyethylene Glycol-Degrading Sphingopyxis macrogoltabida Strain EY-1.</title>
        <authorList>
            <person name="Ohtsubo Y."/>
            <person name="Nagata Y."/>
            <person name="Numata M."/>
            <person name="Tsuchikane K."/>
            <person name="Hosoyama A."/>
            <person name="Yamazoe A."/>
            <person name="Tsuda M."/>
            <person name="Fujita N."/>
            <person name="Kawai F."/>
        </authorList>
    </citation>
    <scope>NUCLEOTIDE SEQUENCE [LARGE SCALE GENOMIC DNA]</scope>
    <source>
        <strain evidence="1 2">EY-1</strain>
    </source>
</reference>
<dbReference type="RefSeq" id="WP_054586513.1">
    <property type="nucleotide sequence ID" value="NZ_CP012700.1"/>
</dbReference>
<organism evidence="1 2">
    <name type="scientific">Sphingopyxis macrogoltabida</name>
    <name type="common">Sphingomonas macrogoltabidus</name>
    <dbReference type="NCBI Taxonomy" id="33050"/>
    <lineage>
        <taxon>Bacteria</taxon>
        <taxon>Pseudomonadati</taxon>
        <taxon>Pseudomonadota</taxon>
        <taxon>Alphaproteobacteria</taxon>
        <taxon>Sphingomonadales</taxon>
        <taxon>Sphingomonadaceae</taxon>
        <taxon>Sphingopyxis</taxon>
    </lineage>
</organism>